<feature type="binding site" evidence="8">
    <location>
        <begin position="418"/>
        <end position="420"/>
    </location>
    <ligand>
        <name>GTP</name>
        <dbReference type="ChEBI" id="CHEBI:37565"/>
    </ligand>
</feature>
<keyword evidence="3 8" id="KW-0479">Metal-binding</keyword>
<dbReference type="GO" id="GO:0044208">
    <property type="term" value="P:'de novo' AMP biosynthetic process"/>
    <property type="evidence" value="ECO:0007669"/>
    <property type="project" value="UniProtKB-UniRule"/>
</dbReference>
<dbReference type="AlphaFoldDB" id="A0A8J6XY92"/>
<comment type="caution">
    <text evidence="11">The sequence shown here is derived from an EMBL/GenBank/DDBJ whole genome shotgun (WGS) entry which is preliminary data.</text>
</comment>
<gene>
    <name evidence="8" type="primary">purA</name>
    <name evidence="11" type="ORF">IFK94_12925</name>
</gene>
<sequence>MRNLAVVGAQWGDEGKGKVVDLLCEQFDVVARFQGGPNAGHTVKFGETCHALHHVPSGVFRPDVRIVIGNGTVLDLERLLEELAGLRTAGIDLEGRLFISDRAHVILPMMKELDAIQEDAAGTGGKIGTTLRGIGPTYQAKAARIGLRLGEAQKADTLAERISNILSGPLGAQLRQVESADPADPEAIARETAAMASQLGAYIADTALLLNQWHDEGLGILFEGAQGTLLDVDHGSYPFVTSSNTVTGGLCGGLGIAPTLLGGALGVFKAYTTRVGSGSMPTELEDGPEGFGEKLRKTGNEYGTTTGRPRRCGWFDGVAAWYAHRLNRFESACITLLDVLDDFDEIQVCTGYRLDGIAIKGIPSCAADADRIEPVYETLPGWKEDLTAVRRWEDLPPNAIAYLDRLSQVIGVEIGMVGVGPDRTQSIIRPGSSLASRLG</sequence>
<dbReference type="NCBIfam" id="TIGR00184">
    <property type="entry name" value="purA"/>
    <property type="match status" value="1"/>
</dbReference>
<evidence type="ECO:0000256" key="5">
    <source>
        <dbReference type="ARBA" id="ARBA00022755"/>
    </source>
</evidence>
<dbReference type="UniPathway" id="UPA00075">
    <property type="reaction ID" value="UER00335"/>
</dbReference>
<dbReference type="InterPro" id="IPR042111">
    <property type="entry name" value="Adenylosuccinate_synth_dom3"/>
</dbReference>
<feature type="binding site" evidence="8">
    <location>
        <begin position="12"/>
        <end position="18"/>
    </location>
    <ligand>
        <name>GTP</name>
        <dbReference type="ChEBI" id="CHEBI:37565"/>
    </ligand>
</feature>
<accession>A0A8J6XY92</accession>
<dbReference type="PROSITE" id="PS00513">
    <property type="entry name" value="ADENYLOSUCCIN_SYN_2"/>
    <property type="match status" value="1"/>
</dbReference>
<organism evidence="11 12">
    <name type="scientific">Candidatus Polarisedimenticola svalbardensis</name>
    <dbReference type="NCBI Taxonomy" id="2886004"/>
    <lineage>
        <taxon>Bacteria</taxon>
        <taxon>Pseudomonadati</taxon>
        <taxon>Acidobacteriota</taxon>
        <taxon>Candidatus Polarisedimenticolia</taxon>
        <taxon>Candidatus Polarisedimenticolales</taxon>
        <taxon>Candidatus Polarisedimenticolaceae</taxon>
        <taxon>Candidatus Polarisedimenticola</taxon>
    </lineage>
</organism>
<dbReference type="NCBIfam" id="NF002223">
    <property type="entry name" value="PRK01117.1"/>
    <property type="match status" value="1"/>
</dbReference>
<feature type="binding site" description="in other chain" evidence="8">
    <location>
        <begin position="38"/>
        <end position="41"/>
    </location>
    <ligand>
        <name>IMP</name>
        <dbReference type="ChEBI" id="CHEBI:58053"/>
        <note>ligand shared between dimeric partners</note>
    </ligand>
</feature>
<feature type="binding site" description="in other chain" evidence="8">
    <location>
        <position position="308"/>
    </location>
    <ligand>
        <name>IMP</name>
        <dbReference type="ChEBI" id="CHEBI:58053"/>
        <note>ligand shared between dimeric partners</note>
    </ligand>
</feature>
<protein>
    <recommendedName>
        <fullName evidence="8 10">Adenylosuccinate synthetase</fullName>
        <shortName evidence="8">AMPSase</shortName>
        <shortName evidence="8">AdSS</shortName>
        <ecNumber evidence="8 10">6.3.4.4</ecNumber>
    </recommendedName>
    <alternativeName>
        <fullName evidence="8">IMP--aspartate ligase</fullName>
    </alternativeName>
</protein>
<feature type="active site" description="Proton donor" evidence="8">
    <location>
        <position position="41"/>
    </location>
</feature>
<dbReference type="PANTHER" id="PTHR11846:SF0">
    <property type="entry name" value="ADENYLOSUCCINATE SYNTHETASE"/>
    <property type="match status" value="1"/>
</dbReference>
<comment type="subunit">
    <text evidence="1 8">Homodimer.</text>
</comment>
<dbReference type="GO" id="GO:0004019">
    <property type="term" value="F:adenylosuccinate synthase activity"/>
    <property type="evidence" value="ECO:0007669"/>
    <property type="project" value="UniProtKB-UniRule"/>
</dbReference>
<dbReference type="InterPro" id="IPR042110">
    <property type="entry name" value="Adenylosuccinate_synth_dom2"/>
</dbReference>
<proteinExistence type="inferred from homology"/>
<dbReference type="Proteomes" id="UP000648239">
    <property type="component" value="Unassembled WGS sequence"/>
</dbReference>
<comment type="function">
    <text evidence="8">Plays an important role in the de novo pathway of purine nucleotide biosynthesis. Catalyzes the first committed step in the biosynthesis of AMP from IMP.</text>
</comment>
<comment type="subcellular location">
    <subcellularLocation>
        <location evidence="8">Cytoplasm</location>
    </subcellularLocation>
</comment>
<dbReference type="PANTHER" id="PTHR11846">
    <property type="entry name" value="ADENYLOSUCCINATE SYNTHETASE"/>
    <property type="match status" value="1"/>
</dbReference>
<evidence type="ECO:0000256" key="2">
    <source>
        <dbReference type="ARBA" id="ARBA00022598"/>
    </source>
</evidence>
<keyword evidence="4 8" id="KW-0547">Nucleotide-binding</keyword>
<dbReference type="GO" id="GO:0046040">
    <property type="term" value="P:IMP metabolic process"/>
    <property type="evidence" value="ECO:0007669"/>
    <property type="project" value="TreeGrafter"/>
</dbReference>
<feature type="binding site" evidence="8">
    <location>
        <position position="144"/>
    </location>
    <ligand>
        <name>IMP</name>
        <dbReference type="ChEBI" id="CHEBI:58053"/>
        <note>ligand shared between dimeric partners</note>
    </ligand>
</feature>
<dbReference type="SMART" id="SM00788">
    <property type="entry name" value="Adenylsucc_synt"/>
    <property type="match status" value="1"/>
</dbReference>
<evidence type="ECO:0000256" key="7">
    <source>
        <dbReference type="ARBA" id="ARBA00023134"/>
    </source>
</evidence>
<keyword evidence="2 8" id="KW-0436">Ligase</keyword>
<feature type="active site" evidence="9">
    <location>
        <position position="141"/>
    </location>
</feature>
<keyword evidence="8" id="KW-0963">Cytoplasm</keyword>
<dbReference type="EMBL" id="JACXWD010000054">
    <property type="protein sequence ID" value="MBD3869021.1"/>
    <property type="molecule type" value="Genomic_DNA"/>
</dbReference>
<feature type="binding site" evidence="8">
    <location>
        <position position="13"/>
    </location>
    <ligand>
        <name>Mg(2+)</name>
        <dbReference type="ChEBI" id="CHEBI:18420"/>
    </ligand>
</feature>
<keyword evidence="7 8" id="KW-0342">GTP-binding</keyword>
<dbReference type="InterPro" id="IPR027417">
    <property type="entry name" value="P-loop_NTPase"/>
</dbReference>
<keyword evidence="5 8" id="KW-0658">Purine biosynthesis</keyword>
<dbReference type="HAMAP" id="MF_00011">
    <property type="entry name" value="Adenylosucc_synth"/>
    <property type="match status" value="1"/>
</dbReference>
<feature type="binding site" description="in other chain" evidence="8">
    <location>
        <begin position="13"/>
        <end position="16"/>
    </location>
    <ligand>
        <name>IMP</name>
        <dbReference type="ChEBI" id="CHEBI:58053"/>
        <note>ligand shared between dimeric partners</note>
    </ligand>
</feature>
<evidence type="ECO:0000256" key="4">
    <source>
        <dbReference type="ARBA" id="ARBA00022741"/>
    </source>
</evidence>
<dbReference type="Gene3D" id="3.90.170.10">
    <property type="entry name" value="Adenylosuccinate Synthetase, subunit A, domain 3"/>
    <property type="match status" value="1"/>
</dbReference>
<comment type="pathway">
    <text evidence="8 10">Purine metabolism; AMP biosynthesis via de novo pathway; AMP from IMP: step 1/2.</text>
</comment>
<keyword evidence="6 8" id="KW-0460">Magnesium</keyword>
<dbReference type="EC" id="6.3.4.4" evidence="8 10"/>
<feature type="binding site" evidence="8">
    <location>
        <begin position="304"/>
        <end position="310"/>
    </location>
    <ligand>
        <name>substrate</name>
    </ligand>
</feature>
<dbReference type="CDD" id="cd03108">
    <property type="entry name" value="AdSS"/>
    <property type="match status" value="1"/>
</dbReference>
<dbReference type="PROSITE" id="PS01266">
    <property type="entry name" value="ADENYLOSUCCIN_SYN_1"/>
    <property type="match status" value="1"/>
</dbReference>
<feature type="active site" description="Proton acceptor" evidence="8">
    <location>
        <position position="13"/>
    </location>
</feature>
<evidence type="ECO:0000256" key="9">
    <source>
        <dbReference type="PROSITE-ProRule" id="PRU10134"/>
    </source>
</evidence>
<dbReference type="InterPro" id="IPR042109">
    <property type="entry name" value="Adenylosuccinate_synth_dom1"/>
</dbReference>
<feature type="binding site" evidence="8">
    <location>
        <position position="310"/>
    </location>
    <ligand>
        <name>GTP</name>
        <dbReference type="ChEBI" id="CHEBI:37565"/>
    </ligand>
</feature>
<feature type="binding site" description="in other chain" evidence="8">
    <location>
        <position position="130"/>
    </location>
    <ligand>
        <name>IMP</name>
        <dbReference type="ChEBI" id="CHEBI:58053"/>
        <note>ligand shared between dimeric partners</note>
    </ligand>
</feature>
<comment type="similarity">
    <text evidence="8 10">Belongs to the adenylosuccinate synthetase family.</text>
</comment>
<dbReference type="Gene3D" id="1.10.300.10">
    <property type="entry name" value="Adenylosuccinate Synthetase, subunit A, domain 2"/>
    <property type="match status" value="1"/>
</dbReference>
<dbReference type="FunFam" id="3.90.170.10:FF:000001">
    <property type="entry name" value="Adenylosuccinate synthetase"/>
    <property type="match status" value="1"/>
</dbReference>
<dbReference type="InterPro" id="IPR018220">
    <property type="entry name" value="Adenylosuccin_syn_GTP-bd"/>
</dbReference>
<feature type="binding site" description="in other chain" evidence="8">
    <location>
        <position position="241"/>
    </location>
    <ligand>
        <name>IMP</name>
        <dbReference type="ChEBI" id="CHEBI:58053"/>
        <note>ligand shared between dimeric partners</note>
    </ligand>
</feature>
<dbReference type="GO" id="GO:0005525">
    <property type="term" value="F:GTP binding"/>
    <property type="evidence" value="ECO:0007669"/>
    <property type="project" value="UniProtKB-UniRule"/>
</dbReference>
<dbReference type="InterPro" id="IPR033128">
    <property type="entry name" value="Adenylosuccin_syn_Lys_AS"/>
</dbReference>
<feature type="binding site" evidence="8">
    <location>
        <begin position="336"/>
        <end position="338"/>
    </location>
    <ligand>
        <name>GTP</name>
        <dbReference type="ChEBI" id="CHEBI:37565"/>
    </ligand>
</feature>
<dbReference type="InterPro" id="IPR001114">
    <property type="entry name" value="Adenylosuccinate_synthetase"/>
</dbReference>
<comment type="catalytic activity">
    <reaction evidence="8 10">
        <text>IMP + L-aspartate + GTP = N(6)-(1,2-dicarboxyethyl)-AMP + GDP + phosphate + 2 H(+)</text>
        <dbReference type="Rhea" id="RHEA:15753"/>
        <dbReference type="ChEBI" id="CHEBI:15378"/>
        <dbReference type="ChEBI" id="CHEBI:29991"/>
        <dbReference type="ChEBI" id="CHEBI:37565"/>
        <dbReference type="ChEBI" id="CHEBI:43474"/>
        <dbReference type="ChEBI" id="CHEBI:57567"/>
        <dbReference type="ChEBI" id="CHEBI:58053"/>
        <dbReference type="ChEBI" id="CHEBI:58189"/>
        <dbReference type="EC" id="6.3.4.4"/>
    </reaction>
</comment>
<evidence type="ECO:0000256" key="3">
    <source>
        <dbReference type="ARBA" id="ARBA00022723"/>
    </source>
</evidence>
<evidence type="ECO:0000256" key="1">
    <source>
        <dbReference type="ARBA" id="ARBA00011738"/>
    </source>
</evidence>
<dbReference type="GO" id="GO:0005737">
    <property type="term" value="C:cytoplasm"/>
    <property type="evidence" value="ECO:0007669"/>
    <property type="project" value="UniProtKB-SubCell"/>
</dbReference>
<evidence type="ECO:0000256" key="10">
    <source>
        <dbReference type="RuleBase" id="RU000520"/>
    </source>
</evidence>
<dbReference type="GO" id="GO:0000287">
    <property type="term" value="F:magnesium ion binding"/>
    <property type="evidence" value="ECO:0007669"/>
    <property type="project" value="UniProtKB-UniRule"/>
</dbReference>
<evidence type="ECO:0000256" key="8">
    <source>
        <dbReference type="HAMAP-Rule" id="MF_00011"/>
    </source>
</evidence>
<dbReference type="SUPFAM" id="SSF52540">
    <property type="entry name" value="P-loop containing nucleoside triphosphate hydrolases"/>
    <property type="match status" value="1"/>
</dbReference>
<feature type="binding site" evidence="8">
    <location>
        <begin position="40"/>
        <end position="42"/>
    </location>
    <ligand>
        <name>GTP</name>
        <dbReference type="ChEBI" id="CHEBI:37565"/>
    </ligand>
</feature>
<feature type="binding site" evidence="8">
    <location>
        <position position="40"/>
    </location>
    <ligand>
        <name>Mg(2+)</name>
        <dbReference type="ChEBI" id="CHEBI:18420"/>
    </ligand>
</feature>
<dbReference type="Pfam" id="PF00709">
    <property type="entry name" value="Adenylsucc_synt"/>
    <property type="match status" value="1"/>
</dbReference>
<name>A0A8J6XY92_9BACT</name>
<comment type="cofactor">
    <cofactor evidence="8">
        <name>Mg(2+)</name>
        <dbReference type="ChEBI" id="CHEBI:18420"/>
    </cofactor>
    <text evidence="8">Binds 1 Mg(2+) ion per subunit.</text>
</comment>
<evidence type="ECO:0000256" key="6">
    <source>
        <dbReference type="ARBA" id="ARBA00022842"/>
    </source>
</evidence>
<dbReference type="Gene3D" id="3.40.440.10">
    <property type="entry name" value="Adenylosuccinate Synthetase, subunit A, domain 1"/>
    <property type="match status" value="1"/>
</dbReference>
<evidence type="ECO:0000313" key="12">
    <source>
        <dbReference type="Proteomes" id="UP000648239"/>
    </source>
</evidence>
<feature type="binding site" description="in other chain" evidence="8">
    <location>
        <position position="226"/>
    </location>
    <ligand>
        <name>IMP</name>
        <dbReference type="ChEBI" id="CHEBI:58053"/>
        <note>ligand shared between dimeric partners</note>
    </ligand>
</feature>
<evidence type="ECO:0000313" key="11">
    <source>
        <dbReference type="EMBL" id="MBD3869021.1"/>
    </source>
</evidence>
<reference evidence="11 12" key="1">
    <citation type="submission" date="2020-08" db="EMBL/GenBank/DDBJ databases">
        <title>Acidobacteriota in marine sediments use diverse sulfur dissimilation pathways.</title>
        <authorList>
            <person name="Wasmund K."/>
        </authorList>
    </citation>
    <scope>NUCLEOTIDE SEQUENCE [LARGE SCALE GENOMIC DNA]</scope>
    <source>
        <strain evidence="11">MAG AM4</strain>
    </source>
</reference>